<evidence type="ECO:0000313" key="3">
    <source>
        <dbReference type="Proteomes" id="UP000195273"/>
    </source>
</evidence>
<organism evidence="2 3">
    <name type="scientific">Yoonia vestfoldensis</name>
    <dbReference type="NCBI Taxonomy" id="245188"/>
    <lineage>
        <taxon>Bacteria</taxon>
        <taxon>Pseudomonadati</taxon>
        <taxon>Pseudomonadota</taxon>
        <taxon>Alphaproteobacteria</taxon>
        <taxon>Rhodobacterales</taxon>
        <taxon>Paracoccaceae</taxon>
        <taxon>Yoonia</taxon>
    </lineage>
</organism>
<feature type="compositionally biased region" description="Acidic residues" evidence="1">
    <location>
        <begin position="100"/>
        <end position="110"/>
    </location>
</feature>
<reference evidence="2 3" key="1">
    <citation type="submission" date="2017-05" db="EMBL/GenBank/DDBJ databases">
        <title>Genome Sequence of Loktanella vestfoldensis Strain SMR4r Isolated from a Culture of the Diatom Skeletonema marinoi.</title>
        <authorList>
            <person name="Topel M."/>
            <person name="Pinder M.I.M."/>
            <person name="Johansson O.N."/>
            <person name="Kourtchenko O."/>
            <person name="Godhe A."/>
            <person name="Clarke A.K."/>
        </authorList>
    </citation>
    <scope>NUCLEOTIDE SEQUENCE [LARGE SCALE GENOMIC DNA]</scope>
    <source>
        <strain evidence="2 3">SMR4r</strain>
    </source>
</reference>
<dbReference type="RefSeq" id="WP_087208462.1">
    <property type="nucleotide sequence ID" value="NZ_CP021431.1"/>
</dbReference>
<name>A0A1Y0EE00_9RHOB</name>
<feature type="compositionally biased region" description="Basic and acidic residues" evidence="1">
    <location>
        <begin position="82"/>
        <end position="99"/>
    </location>
</feature>
<dbReference type="AlphaFoldDB" id="A0A1Y0EE00"/>
<feature type="region of interest" description="Disordered" evidence="1">
    <location>
        <begin position="73"/>
        <end position="110"/>
    </location>
</feature>
<sequence length="110" mass="12511">MRNKNVPSNNPEYRKRMRVQKELTELLHAEGHGTLFPSASVMPEKSRAKYAIKRERLIRDGIKYGFWVPQALIDEVNPPPEENPRVPDEDDDGKAPSGKDDDDGSDEIPI</sequence>
<accession>A0A1Y0EE00</accession>
<dbReference type="Proteomes" id="UP000195273">
    <property type="component" value="Chromosome"/>
</dbReference>
<keyword evidence="3" id="KW-1185">Reference proteome</keyword>
<gene>
    <name evidence="2" type="ORF">LOKVESSMR4R_02276</name>
</gene>
<dbReference type="KEGG" id="lvs:LOKVESSMR4R_02276"/>
<proteinExistence type="predicted"/>
<dbReference type="OrthoDB" id="9942167at2"/>
<protein>
    <submittedName>
        <fullName evidence="2">Uncharacterized protein</fullName>
    </submittedName>
</protein>
<evidence type="ECO:0000256" key="1">
    <source>
        <dbReference type="SAM" id="MobiDB-lite"/>
    </source>
</evidence>
<dbReference type="EMBL" id="CP021431">
    <property type="protein sequence ID" value="ARU01581.1"/>
    <property type="molecule type" value="Genomic_DNA"/>
</dbReference>
<evidence type="ECO:0000313" key="2">
    <source>
        <dbReference type="EMBL" id="ARU01581.1"/>
    </source>
</evidence>